<dbReference type="EMBL" id="JAUBDI010000003">
    <property type="protein sequence ID" value="MDW0112612.1"/>
    <property type="molecule type" value="Genomic_DNA"/>
</dbReference>
<name>A0ABU4GAK3_9BACL</name>
<dbReference type="Proteomes" id="UP001282284">
    <property type="component" value="Unassembled WGS sequence"/>
</dbReference>
<keyword evidence="2" id="KW-1185">Reference proteome</keyword>
<comment type="caution">
    <text evidence="1">The sequence shown here is derived from an EMBL/GenBank/DDBJ whole genome shotgun (WGS) entry which is preliminary data.</text>
</comment>
<reference evidence="1 2" key="1">
    <citation type="submission" date="2023-06" db="EMBL/GenBank/DDBJ databases">
        <title>Sporosarcina sp. nov., isolated from Korean traditional fermented seafood 'Jeotgal'.</title>
        <authorList>
            <person name="Yang A.I."/>
            <person name="Shin N.-R."/>
        </authorList>
    </citation>
    <scope>NUCLEOTIDE SEQUENCE [LARGE SCALE GENOMIC DNA]</scope>
    <source>
        <strain evidence="1 2">KCTC13119</strain>
    </source>
</reference>
<dbReference type="RefSeq" id="WP_317942497.1">
    <property type="nucleotide sequence ID" value="NZ_JAUBDI010000003.1"/>
</dbReference>
<accession>A0ABU4GAK3</accession>
<evidence type="ECO:0000313" key="2">
    <source>
        <dbReference type="Proteomes" id="UP001282284"/>
    </source>
</evidence>
<proteinExistence type="predicted"/>
<organism evidence="1 2">
    <name type="scientific">Sporosarcina saromensis</name>
    <dbReference type="NCBI Taxonomy" id="359365"/>
    <lineage>
        <taxon>Bacteria</taxon>
        <taxon>Bacillati</taxon>
        <taxon>Bacillota</taxon>
        <taxon>Bacilli</taxon>
        <taxon>Bacillales</taxon>
        <taxon>Caryophanaceae</taxon>
        <taxon>Sporosarcina</taxon>
    </lineage>
</organism>
<gene>
    <name evidence="1" type="ORF">QT711_05410</name>
</gene>
<protein>
    <submittedName>
        <fullName evidence="1">Uncharacterized protein</fullName>
    </submittedName>
</protein>
<evidence type="ECO:0000313" key="1">
    <source>
        <dbReference type="EMBL" id="MDW0112612.1"/>
    </source>
</evidence>
<sequence length="287" mass="32680">MTPLSIAIGHDNDVYILLVNEHPPLVNGSFPATITEESYYYQVIYVKDGQKTVLHLPNETWNYHHVQPIDNDHVLLVCARSYYHDASNIEENARVYDKNGSFVRSFCLGDGIGKVYVTKDQEIWTGYFDEGVFGNYGWEKPIGRSGLVGWNASGVQIDSLEDDKQYAIFECLALNGTAHGQIIFFFSIDAKFGIRKDNRTEYYSTEDIAFRGAFAVKGDKIVAHQGISGRILFELKRIENEFKTVRKIELIKPDGQPVIPQLVNNREDKLLFLDGDELYLYEMKSGD</sequence>